<dbReference type="CDD" id="cd00303">
    <property type="entry name" value="retropepsin_like"/>
    <property type="match status" value="1"/>
</dbReference>
<dbReference type="InterPro" id="IPR032567">
    <property type="entry name" value="RTL1-rel"/>
</dbReference>
<evidence type="ECO:0000313" key="1">
    <source>
        <dbReference type="EMBL" id="WMV49469.1"/>
    </source>
</evidence>
<dbReference type="PANTHER" id="PTHR15503">
    <property type="entry name" value="LDOC1 RELATED"/>
    <property type="match status" value="1"/>
</dbReference>
<dbReference type="Proteomes" id="UP001234989">
    <property type="component" value="Chromosome 10"/>
</dbReference>
<dbReference type="Gene3D" id="2.40.70.10">
    <property type="entry name" value="Acid Proteases"/>
    <property type="match status" value="1"/>
</dbReference>
<evidence type="ECO:0000313" key="2">
    <source>
        <dbReference type="Proteomes" id="UP001234989"/>
    </source>
</evidence>
<sequence length="297" mass="33143">MICDILDAPIRVSTPVGESVIVTHVYRACSILFMSFQTWDDLVILDMIDFDIILGMTWLSPYSVVLNCNTKSVTLEIPGREKSEWKGVYKPKDVEIEAPSIGSILVVSEFGEVFPNDLPKLRELKAQIQELLDKGFIRPIASSWGAPLLFVKKKDGVFKSFLDSFIIVFIDDILVYSKSQEKHADHLHIVLGILGKQSLGVVLMQDTNVIAYASCQFKFAACVHSKGSEFETTKWMELFMDYDVTIQYYPGKANIVADALSQKAVSMGSLACLSVAKLPLAKEIQTLESKFMQLGIL</sequence>
<dbReference type="InterPro" id="IPR043128">
    <property type="entry name" value="Rev_trsase/Diguanyl_cyclase"/>
</dbReference>
<accession>A0AAF0UQP8</accession>
<name>A0AAF0UQP8_SOLVR</name>
<proteinExistence type="predicted"/>
<reference evidence="1" key="1">
    <citation type="submission" date="2023-08" db="EMBL/GenBank/DDBJ databases">
        <title>A de novo genome assembly of Solanum verrucosum Schlechtendal, a Mexican diploid species geographically isolated from the other diploid A-genome species in potato relatives.</title>
        <authorList>
            <person name="Hosaka K."/>
        </authorList>
    </citation>
    <scope>NUCLEOTIDE SEQUENCE</scope>
    <source>
        <tissue evidence="1">Young leaves</tissue>
    </source>
</reference>
<dbReference type="PANTHER" id="PTHR15503:SF45">
    <property type="entry name" value="RNA-DIRECTED DNA POLYMERASE HOMOLOG"/>
    <property type="match status" value="1"/>
</dbReference>
<protein>
    <submittedName>
        <fullName evidence="1">Uncharacterized protein</fullName>
    </submittedName>
</protein>
<dbReference type="Gene3D" id="3.30.70.270">
    <property type="match status" value="1"/>
</dbReference>
<dbReference type="InterPro" id="IPR043502">
    <property type="entry name" value="DNA/RNA_pol_sf"/>
</dbReference>
<dbReference type="EMBL" id="CP133621">
    <property type="protein sequence ID" value="WMV49469.1"/>
    <property type="molecule type" value="Genomic_DNA"/>
</dbReference>
<dbReference type="SUPFAM" id="SSF56672">
    <property type="entry name" value="DNA/RNA polymerases"/>
    <property type="match status" value="1"/>
</dbReference>
<gene>
    <name evidence="1" type="ORF">MTR67_042854</name>
</gene>
<dbReference type="AlphaFoldDB" id="A0AAF0UQP8"/>
<dbReference type="Pfam" id="PF08284">
    <property type="entry name" value="RVP_2"/>
    <property type="match status" value="1"/>
</dbReference>
<keyword evidence="2" id="KW-1185">Reference proteome</keyword>
<dbReference type="Gene3D" id="3.10.10.10">
    <property type="entry name" value="HIV Type 1 Reverse Transcriptase, subunit A, domain 1"/>
    <property type="match status" value="1"/>
</dbReference>
<organism evidence="1 2">
    <name type="scientific">Solanum verrucosum</name>
    <dbReference type="NCBI Taxonomy" id="315347"/>
    <lineage>
        <taxon>Eukaryota</taxon>
        <taxon>Viridiplantae</taxon>
        <taxon>Streptophyta</taxon>
        <taxon>Embryophyta</taxon>
        <taxon>Tracheophyta</taxon>
        <taxon>Spermatophyta</taxon>
        <taxon>Magnoliopsida</taxon>
        <taxon>eudicotyledons</taxon>
        <taxon>Gunneridae</taxon>
        <taxon>Pentapetalae</taxon>
        <taxon>asterids</taxon>
        <taxon>lamiids</taxon>
        <taxon>Solanales</taxon>
        <taxon>Solanaceae</taxon>
        <taxon>Solanoideae</taxon>
        <taxon>Solaneae</taxon>
        <taxon>Solanum</taxon>
    </lineage>
</organism>
<dbReference type="InterPro" id="IPR021109">
    <property type="entry name" value="Peptidase_aspartic_dom_sf"/>
</dbReference>